<dbReference type="SUPFAM" id="SSF55826">
    <property type="entry name" value="YbaK/ProRS associated domain"/>
    <property type="match status" value="1"/>
</dbReference>
<dbReference type="STRING" id="1408189.CLAC_09185"/>
<dbReference type="Proteomes" id="UP000058446">
    <property type="component" value="Chromosome"/>
</dbReference>
<dbReference type="Gene3D" id="3.90.960.10">
    <property type="entry name" value="YbaK/aminoacyl-tRNA synthetase-associated domain"/>
    <property type="match status" value="1"/>
</dbReference>
<keyword evidence="3" id="KW-1185">Reference proteome</keyword>
<dbReference type="InterPro" id="IPR036754">
    <property type="entry name" value="YbaK/aa-tRNA-synt-asso_dom_sf"/>
</dbReference>
<dbReference type="EMBL" id="CP006841">
    <property type="protein sequence ID" value="ALA67857.1"/>
    <property type="molecule type" value="Genomic_DNA"/>
</dbReference>
<keyword evidence="2" id="KW-0030">Aminoacyl-tRNA synthetase</keyword>
<dbReference type="OrthoDB" id="9796920at2"/>
<accession>A0A0K2H1E2</accession>
<name>A0A0K2H1E2_9CORY</name>
<proteinExistence type="predicted"/>
<dbReference type="InterPro" id="IPR007214">
    <property type="entry name" value="YbaK/aa-tRNA-synth-assoc-dom"/>
</dbReference>
<evidence type="ECO:0000313" key="2">
    <source>
        <dbReference type="EMBL" id="ALA67857.1"/>
    </source>
</evidence>
<organism evidence="2 3">
    <name type="scientific">Corynebacterium lactis RW2-5</name>
    <dbReference type="NCBI Taxonomy" id="1408189"/>
    <lineage>
        <taxon>Bacteria</taxon>
        <taxon>Bacillati</taxon>
        <taxon>Actinomycetota</taxon>
        <taxon>Actinomycetes</taxon>
        <taxon>Mycobacteriales</taxon>
        <taxon>Corynebacteriaceae</taxon>
        <taxon>Corynebacterium</taxon>
    </lineage>
</organism>
<keyword evidence="2" id="KW-0436">Ligase</keyword>
<dbReference type="RefSeq" id="WP_053412633.1">
    <property type="nucleotide sequence ID" value="NZ_CP006841.1"/>
</dbReference>
<dbReference type="PANTHER" id="PTHR30411:SF1">
    <property type="entry name" value="CYTOPLASMIC PROTEIN"/>
    <property type="match status" value="1"/>
</dbReference>
<dbReference type="Pfam" id="PF04073">
    <property type="entry name" value="tRNA_edit"/>
    <property type="match status" value="1"/>
</dbReference>
<protein>
    <submittedName>
        <fullName evidence="2">Prolyl-tRNA synthetase</fullName>
    </submittedName>
</protein>
<feature type="domain" description="YbaK/aminoacyl-tRNA synthetase-associated" evidence="1">
    <location>
        <begin position="8"/>
        <end position="128"/>
    </location>
</feature>
<evidence type="ECO:0000313" key="3">
    <source>
        <dbReference type="Proteomes" id="UP000058446"/>
    </source>
</evidence>
<dbReference type="KEGG" id="clw:CLAC_09185"/>
<evidence type="ECO:0000259" key="1">
    <source>
        <dbReference type="Pfam" id="PF04073"/>
    </source>
</evidence>
<gene>
    <name evidence="2" type="ORF">CLAC_09185</name>
</gene>
<dbReference type="PATRIC" id="fig|1408189.4.peg.1837"/>
<dbReference type="GO" id="GO:0002161">
    <property type="term" value="F:aminoacyl-tRNA deacylase activity"/>
    <property type="evidence" value="ECO:0007669"/>
    <property type="project" value="InterPro"/>
</dbReference>
<reference evidence="2 3" key="1">
    <citation type="submission" date="2013-10" db="EMBL/GenBank/DDBJ databases">
        <title>Complete genome sequence of Corynebacterium lactis DSM 45799(T), isolated from raw cow milk.</title>
        <authorList>
            <person name="Ruckert C."/>
            <person name="Albersmeier A."/>
            <person name="Lipski A."/>
            <person name="Kalinowski J."/>
        </authorList>
    </citation>
    <scope>NUCLEOTIDE SEQUENCE [LARGE SCALE GENOMIC DNA]</scope>
    <source>
        <strain evidence="2 3">RW2-5</strain>
    </source>
</reference>
<dbReference type="CDD" id="cd04332">
    <property type="entry name" value="YbaK_like"/>
    <property type="match status" value="1"/>
</dbReference>
<sequence length="143" mass="15282">MRVLHVDPDISDTAAFLRETGATAEQSLNSIVVSTKMSGVRHNALVLVPATHRLDNKGLKRALGGKTSFLPMNEALALTGMERDSIGPIGVPECLPVVADLNAIKGDEFYIGGGKLGRKYVISRQELIAAVDRSVVGIYVPIE</sequence>
<dbReference type="PANTHER" id="PTHR30411">
    <property type="entry name" value="CYTOPLASMIC PROTEIN"/>
    <property type="match status" value="1"/>
</dbReference>
<dbReference type="AlphaFoldDB" id="A0A0K2H1E2"/>
<dbReference type="GO" id="GO:0004812">
    <property type="term" value="F:aminoacyl-tRNA ligase activity"/>
    <property type="evidence" value="ECO:0007669"/>
    <property type="project" value="UniProtKB-KW"/>
</dbReference>